<proteinExistence type="predicted"/>
<dbReference type="InterPro" id="IPR052158">
    <property type="entry name" value="INH-QAR"/>
</dbReference>
<protein>
    <submittedName>
        <fullName evidence="2">DJ-1/PfpI family protein</fullName>
    </submittedName>
</protein>
<accession>A0ABT3TZI8</accession>
<dbReference type="PANTHER" id="PTHR43130:SF2">
    <property type="entry name" value="DJ-1_PFPI DOMAIN-CONTAINING PROTEIN"/>
    <property type="match status" value="1"/>
</dbReference>
<dbReference type="SUPFAM" id="SSF52317">
    <property type="entry name" value="Class I glutamine amidotransferase-like"/>
    <property type="match status" value="1"/>
</dbReference>
<gene>
    <name evidence="2" type="ORF">OFY01_22295</name>
</gene>
<reference evidence="2" key="1">
    <citation type="submission" date="2022-10" db="EMBL/GenBank/DDBJ databases">
        <title>Streptomyces beihaiensis sp. nov., a chitin degrading actinobacterium, isolated from shrimp pond soil.</title>
        <authorList>
            <person name="Xie J."/>
            <person name="Shen N."/>
        </authorList>
    </citation>
    <scope>NUCLEOTIDE SEQUENCE</scope>
    <source>
        <strain evidence="2">GXMU-J5</strain>
    </source>
</reference>
<dbReference type="CDD" id="cd03139">
    <property type="entry name" value="GATase1_PfpI_2"/>
    <property type="match status" value="1"/>
</dbReference>
<keyword evidence="3" id="KW-1185">Reference proteome</keyword>
<name>A0ABT3TZI8_9ACTN</name>
<dbReference type="RefSeq" id="WP_266602676.1">
    <property type="nucleotide sequence ID" value="NZ_JAPHNL010000272.1"/>
</dbReference>
<evidence type="ECO:0000313" key="3">
    <source>
        <dbReference type="Proteomes" id="UP001163064"/>
    </source>
</evidence>
<sequence length="217" mass="22762">MQIAIALYERFTALDAIGPYQTLGAMPGADVVFVAEKAGPVRDDAGRLALVADKTLDEVRHPDIVVVPGGPGQSDQMENEALLGWLRAVDVGTTWTTSVCTGSLALAAAGLLKGREATSHWLALQELDKLGVRSTGKRVVFDGKYVTAAGVSSGIDMGLALVGRIAGDDAARSVQLMTEYDPQPPYDAGSPDKAPAHIVARFRDASRFTDDPAPASS</sequence>
<dbReference type="Proteomes" id="UP001163064">
    <property type="component" value="Unassembled WGS sequence"/>
</dbReference>
<evidence type="ECO:0000313" key="2">
    <source>
        <dbReference type="EMBL" id="MCX3062444.1"/>
    </source>
</evidence>
<feature type="domain" description="DJ-1/PfpI" evidence="1">
    <location>
        <begin position="2"/>
        <end position="162"/>
    </location>
</feature>
<dbReference type="EMBL" id="JAPHNL010000272">
    <property type="protein sequence ID" value="MCX3062444.1"/>
    <property type="molecule type" value="Genomic_DNA"/>
</dbReference>
<dbReference type="PANTHER" id="PTHR43130">
    <property type="entry name" value="ARAC-FAMILY TRANSCRIPTIONAL REGULATOR"/>
    <property type="match status" value="1"/>
</dbReference>
<evidence type="ECO:0000259" key="1">
    <source>
        <dbReference type="Pfam" id="PF01965"/>
    </source>
</evidence>
<dbReference type="Pfam" id="PF01965">
    <property type="entry name" value="DJ-1_PfpI"/>
    <property type="match status" value="1"/>
</dbReference>
<dbReference type="InterPro" id="IPR029062">
    <property type="entry name" value="Class_I_gatase-like"/>
</dbReference>
<organism evidence="2 3">
    <name type="scientific">Streptomyces beihaiensis</name>
    <dbReference type="NCBI Taxonomy" id="2984495"/>
    <lineage>
        <taxon>Bacteria</taxon>
        <taxon>Bacillati</taxon>
        <taxon>Actinomycetota</taxon>
        <taxon>Actinomycetes</taxon>
        <taxon>Kitasatosporales</taxon>
        <taxon>Streptomycetaceae</taxon>
        <taxon>Streptomyces</taxon>
    </lineage>
</organism>
<dbReference type="InterPro" id="IPR002818">
    <property type="entry name" value="DJ-1/PfpI"/>
</dbReference>
<comment type="caution">
    <text evidence="2">The sequence shown here is derived from an EMBL/GenBank/DDBJ whole genome shotgun (WGS) entry which is preliminary data.</text>
</comment>
<dbReference type="Gene3D" id="3.40.50.880">
    <property type="match status" value="1"/>
</dbReference>